<keyword evidence="5" id="KW-1185">Reference proteome</keyword>
<dbReference type="SUPFAM" id="SSF75005">
    <property type="entry name" value="Arabinanase/levansucrase/invertase"/>
    <property type="match status" value="1"/>
</dbReference>
<dbReference type="EMBL" id="LJCR01000073">
    <property type="protein sequence ID" value="KPV54328.1"/>
    <property type="molecule type" value="Genomic_DNA"/>
</dbReference>
<dbReference type="PATRIC" id="fig|186479.3.peg.9936"/>
<sequence length="195" mass="21104">LFPEPVNDPHGRPALALIHRPAHVQGRMPVLPAGVSEDRPSMWISYCAIEPAQANPAALLAWRDHTLLATPAQPWEETKIGGGTPPIRTAHGWLTIYHGVKGKILEGVDHQPHVHYSAGAMLLDIDDPRTILYRSSESILAPEADEERDGIVPNVVFPTGADLRANGQVDIYYGMADSAIGVARLEIPTQLGAQP</sequence>
<evidence type="ECO:0000256" key="3">
    <source>
        <dbReference type="ARBA" id="ARBA00024356"/>
    </source>
</evidence>
<name>A0A0P9D5I9_9CHLR</name>
<dbReference type="Proteomes" id="UP000050509">
    <property type="component" value="Unassembled WGS sequence"/>
</dbReference>
<dbReference type="Pfam" id="PF04041">
    <property type="entry name" value="Glyco_hydro_130"/>
    <property type="match status" value="1"/>
</dbReference>
<reference evidence="4 5" key="1">
    <citation type="submission" date="2015-09" db="EMBL/GenBank/DDBJ databases">
        <title>Draft genome sequence of Kouleothrix aurantiaca JCM 19913.</title>
        <authorList>
            <person name="Hemp J."/>
        </authorList>
    </citation>
    <scope>NUCLEOTIDE SEQUENCE [LARGE SCALE GENOMIC DNA]</scope>
    <source>
        <strain evidence="4 5">COM-B</strain>
    </source>
</reference>
<dbReference type="GO" id="GO:0016798">
    <property type="term" value="F:hydrolase activity, acting on glycosyl bonds"/>
    <property type="evidence" value="ECO:0007669"/>
    <property type="project" value="UniProtKB-KW"/>
</dbReference>
<keyword evidence="2" id="KW-0808">Transferase</keyword>
<keyword evidence="4" id="KW-0326">Glycosidase</keyword>
<gene>
    <name evidence="4" type="ORF">SE17_04410</name>
</gene>
<organism evidence="4 5">
    <name type="scientific">Kouleothrix aurantiaca</name>
    <dbReference type="NCBI Taxonomy" id="186479"/>
    <lineage>
        <taxon>Bacteria</taxon>
        <taxon>Bacillati</taxon>
        <taxon>Chloroflexota</taxon>
        <taxon>Chloroflexia</taxon>
        <taxon>Chloroflexales</taxon>
        <taxon>Roseiflexineae</taxon>
        <taxon>Roseiflexaceae</taxon>
        <taxon>Kouleothrix</taxon>
    </lineage>
</organism>
<dbReference type="AlphaFoldDB" id="A0A0P9D5I9"/>
<protein>
    <submittedName>
        <fullName evidence="4">Glycosidase</fullName>
    </submittedName>
</protein>
<dbReference type="InterPro" id="IPR023296">
    <property type="entry name" value="Glyco_hydro_beta-prop_sf"/>
</dbReference>
<comment type="similarity">
    <text evidence="3">Belongs to the glycosyl hydrolase 130 family.</text>
</comment>
<comment type="caution">
    <text evidence="4">The sequence shown here is derived from an EMBL/GenBank/DDBJ whole genome shotgun (WGS) entry which is preliminary data.</text>
</comment>
<evidence type="ECO:0000256" key="1">
    <source>
        <dbReference type="ARBA" id="ARBA00022676"/>
    </source>
</evidence>
<dbReference type="PANTHER" id="PTHR34106:SF5">
    <property type="entry name" value="GLYCOSIDASE"/>
    <property type="match status" value="1"/>
</dbReference>
<evidence type="ECO:0000256" key="2">
    <source>
        <dbReference type="ARBA" id="ARBA00022679"/>
    </source>
</evidence>
<evidence type="ECO:0000313" key="5">
    <source>
        <dbReference type="Proteomes" id="UP000050509"/>
    </source>
</evidence>
<keyword evidence="4" id="KW-0378">Hydrolase</keyword>
<dbReference type="InterPro" id="IPR007184">
    <property type="entry name" value="Mannoside_phosphorylase"/>
</dbReference>
<feature type="non-terminal residue" evidence="4">
    <location>
        <position position="1"/>
    </location>
</feature>
<dbReference type="GO" id="GO:0016757">
    <property type="term" value="F:glycosyltransferase activity"/>
    <property type="evidence" value="ECO:0007669"/>
    <property type="project" value="UniProtKB-KW"/>
</dbReference>
<dbReference type="PANTHER" id="PTHR34106">
    <property type="entry name" value="GLYCOSIDASE"/>
    <property type="match status" value="1"/>
</dbReference>
<accession>A0A0P9D5I9</accession>
<proteinExistence type="inferred from homology"/>
<dbReference type="Gene3D" id="2.115.10.20">
    <property type="entry name" value="Glycosyl hydrolase domain, family 43"/>
    <property type="match status" value="1"/>
</dbReference>
<evidence type="ECO:0000313" key="4">
    <source>
        <dbReference type="EMBL" id="KPV54328.1"/>
    </source>
</evidence>
<keyword evidence="1" id="KW-0328">Glycosyltransferase</keyword>